<dbReference type="SUPFAM" id="SSF51679">
    <property type="entry name" value="Bacterial luciferase-like"/>
    <property type="match status" value="1"/>
</dbReference>
<evidence type="ECO:0000256" key="3">
    <source>
        <dbReference type="ARBA" id="ARBA00023002"/>
    </source>
</evidence>
<dbReference type="NCBIfam" id="TIGR03621">
    <property type="entry name" value="F420_MSMEG_2516"/>
    <property type="match status" value="1"/>
</dbReference>
<dbReference type="RefSeq" id="WP_252445946.1">
    <property type="nucleotide sequence ID" value="NZ_JAGSOV010000083.1"/>
</dbReference>
<dbReference type="Gene3D" id="3.20.20.30">
    <property type="entry name" value="Luciferase-like domain"/>
    <property type="match status" value="1"/>
</dbReference>
<evidence type="ECO:0000259" key="5">
    <source>
        <dbReference type="Pfam" id="PF00296"/>
    </source>
</evidence>
<proteinExistence type="predicted"/>
<gene>
    <name evidence="6" type="ORF">KDL28_35810</name>
</gene>
<dbReference type="InterPro" id="IPR036661">
    <property type="entry name" value="Luciferase-like_sf"/>
</dbReference>
<accession>A0ABT1ACU9</accession>
<evidence type="ECO:0000256" key="2">
    <source>
        <dbReference type="ARBA" id="ARBA00022643"/>
    </source>
</evidence>
<keyword evidence="4" id="KW-0503">Monooxygenase</keyword>
<sequence>MPRPFRFTVQGGTHLDAGRSLLADGAALPPYARKVESLGYQELYSYDHIGHVDPFAPLVVAASATERLRVGPLVLNNELHHPVLLARTAATVDRMTGGRLVLGLGTGYDESEHEAIGAPIRPPGARVSRFAESLAVLRALLDEGRADHDGEHHRVHVDDLGVRPVQERVPFLIGGHGPRVVRLAARYADIFQFTGIVHGEGGAPSGGGFAVPALVERARWLSEAAGERDGGIERSALVQFLRIGADAPSAEEVARAFELTADAVRDSPFALFGSVEQVVDKLQRLRELLGISHYVVRDPDAFAPVVEALSGR</sequence>
<dbReference type="EMBL" id="JAGSOV010000083">
    <property type="protein sequence ID" value="MCO1660439.1"/>
    <property type="molecule type" value="Genomic_DNA"/>
</dbReference>
<organism evidence="6 7">
    <name type="scientific">Pseudonocardia humida</name>
    <dbReference type="NCBI Taxonomy" id="2800819"/>
    <lineage>
        <taxon>Bacteria</taxon>
        <taxon>Bacillati</taxon>
        <taxon>Actinomycetota</taxon>
        <taxon>Actinomycetes</taxon>
        <taxon>Pseudonocardiales</taxon>
        <taxon>Pseudonocardiaceae</taxon>
        <taxon>Pseudonocardia</taxon>
    </lineage>
</organism>
<dbReference type="Pfam" id="PF00296">
    <property type="entry name" value="Bac_luciferase"/>
    <property type="match status" value="1"/>
</dbReference>
<evidence type="ECO:0000256" key="1">
    <source>
        <dbReference type="ARBA" id="ARBA00022630"/>
    </source>
</evidence>
<evidence type="ECO:0000313" key="7">
    <source>
        <dbReference type="Proteomes" id="UP001165283"/>
    </source>
</evidence>
<keyword evidence="3" id="KW-0560">Oxidoreductase</keyword>
<evidence type="ECO:0000256" key="4">
    <source>
        <dbReference type="ARBA" id="ARBA00023033"/>
    </source>
</evidence>
<keyword evidence="7" id="KW-1185">Reference proteome</keyword>
<comment type="caution">
    <text evidence="6">The sequence shown here is derived from an EMBL/GenBank/DDBJ whole genome shotgun (WGS) entry which is preliminary data.</text>
</comment>
<protein>
    <submittedName>
        <fullName evidence="6">TIGR03621 family F420-dependent LLM class oxidoreductase</fullName>
    </submittedName>
</protein>
<feature type="domain" description="Luciferase-like" evidence="5">
    <location>
        <begin position="23"/>
        <end position="195"/>
    </location>
</feature>
<keyword evidence="1" id="KW-0285">Flavoprotein</keyword>
<dbReference type="Proteomes" id="UP001165283">
    <property type="component" value="Unassembled WGS sequence"/>
</dbReference>
<dbReference type="PANTHER" id="PTHR42847">
    <property type="entry name" value="ALKANESULFONATE MONOOXYGENASE"/>
    <property type="match status" value="1"/>
</dbReference>
<dbReference type="InterPro" id="IPR019923">
    <property type="entry name" value="Lucif-like_OxRdtase_MSMEG_2516"/>
</dbReference>
<name>A0ABT1ACU9_9PSEU</name>
<reference evidence="6" key="1">
    <citation type="submission" date="2021-04" db="EMBL/GenBank/DDBJ databases">
        <title>Pseudonocardia sp. nov., isolated from sandy soil of mangrove forest.</title>
        <authorList>
            <person name="Zan Z."/>
            <person name="Huang R."/>
            <person name="Liu W."/>
        </authorList>
    </citation>
    <scope>NUCLEOTIDE SEQUENCE</scope>
    <source>
        <strain evidence="6">S2-4</strain>
    </source>
</reference>
<dbReference type="PANTHER" id="PTHR42847:SF4">
    <property type="entry name" value="ALKANESULFONATE MONOOXYGENASE-RELATED"/>
    <property type="match status" value="1"/>
</dbReference>
<keyword evidence="2" id="KW-0288">FMN</keyword>
<evidence type="ECO:0000313" key="6">
    <source>
        <dbReference type="EMBL" id="MCO1660439.1"/>
    </source>
</evidence>
<dbReference type="InterPro" id="IPR011251">
    <property type="entry name" value="Luciferase-like_dom"/>
</dbReference>
<dbReference type="InterPro" id="IPR050172">
    <property type="entry name" value="SsuD_RutA_monooxygenase"/>
</dbReference>